<dbReference type="InterPro" id="IPR042098">
    <property type="entry name" value="TauD-like_sf"/>
</dbReference>
<dbReference type="EMBL" id="JBHILJ010000007">
    <property type="protein sequence ID" value="MFB5737674.1"/>
    <property type="molecule type" value="Genomic_DNA"/>
</dbReference>
<reference evidence="6 7" key="1">
    <citation type="submission" date="2024-09" db="EMBL/GenBank/DDBJ databases">
        <title>Taxonomic and Genotyping Characterization of Leptospira Strains isolated from Multiple Sources in Colombia highlights the importance of intermediate species.</title>
        <authorList>
            <person name="Torres Higuera L."/>
            <person name="Rojas Tapias D."/>
            <person name="Jimenez Velasquez S."/>
            <person name="Renjifo Ibanez C."/>
        </authorList>
    </citation>
    <scope>NUCLEOTIDE SEQUENCE [LARGE SCALE GENOMIC DNA]</scope>
    <source>
        <strain evidence="6 7">Lep080</strain>
    </source>
</reference>
<gene>
    <name evidence="6" type="ORF">ACE5IX_14215</name>
</gene>
<feature type="region of interest" description="Disordered" evidence="4">
    <location>
        <begin position="1"/>
        <end position="39"/>
    </location>
</feature>
<dbReference type="GO" id="GO:0051213">
    <property type="term" value="F:dioxygenase activity"/>
    <property type="evidence" value="ECO:0007669"/>
    <property type="project" value="UniProtKB-KW"/>
</dbReference>
<sequence length="380" mass="43506">MPTLTQKKRKPISAAKPKSLRGASSKSGKSKPEPVEKSFFPGNSLPIVYRPKDQKARENGFLPAWVKANRKEVNRDLLIYGAVLFRGFDVKTPQDFEDVALAADPNLKNEYLGTSLRDRITKFVHTASELPGAYPIMQHAEMSFLDKPPRKLFFFAKQAPEKFGETPIADLRKIYSDLDPEIRDKFETKGVRYLRKYDGPKASRFSLWKTKRWNEMFSTSDKKEVEKKSAEQRFQVEWLKEDGLKLTNVQVGIRKHPIAKTVAWHNHSQTFHVDTPALEYWKILKRQKTLRGLGVAVTLSLLTLWTKLTRKSEDLDVHATYGDGSPITSKEIGKVVDTFWKNLSVFSWKTGDILLIDNYSASHGRHPFSGPREILVAWTD</sequence>
<dbReference type="SUPFAM" id="SSF51197">
    <property type="entry name" value="Clavaminate synthase-like"/>
    <property type="match status" value="1"/>
</dbReference>
<evidence type="ECO:0000256" key="1">
    <source>
        <dbReference type="ARBA" id="ARBA00001954"/>
    </source>
</evidence>
<dbReference type="Pfam" id="PF02668">
    <property type="entry name" value="TauD"/>
    <property type="match status" value="1"/>
</dbReference>
<proteinExistence type="predicted"/>
<keyword evidence="7" id="KW-1185">Reference proteome</keyword>
<evidence type="ECO:0000256" key="2">
    <source>
        <dbReference type="ARBA" id="ARBA00023002"/>
    </source>
</evidence>
<feature type="domain" description="TauD/TfdA-like" evidence="5">
    <location>
        <begin position="59"/>
        <end position="378"/>
    </location>
</feature>
<name>A0ABV5BRC5_9LEPT</name>
<dbReference type="Gene3D" id="3.60.130.10">
    <property type="entry name" value="Clavaminate synthase-like"/>
    <property type="match status" value="1"/>
</dbReference>
<evidence type="ECO:0000313" key="7">
    <source>
        <dbReference type="Proteomes" id="UP001580391"/>
    </source>
</evidence>
<keyword evidence="3" id="KW-0045">Antibiotic biosynthesis</keyword>
<evidence type="ECO:0000256" key="3">
    <source>
        <dbReference type="ARBA" id="ARBA00023194"/>
    </source>
</evidence>
<dbReference type="InterPro" id="IPR003819">
    <property type="entry name" value="TauD/TfdA-like"/>
</dbReference>
<organism evidence="6 7">
    <name type="scientific">Leptospira wolffii</name>
    <dbReference type="NCBI Taxonomy" id="409998"/>
    <lineage>
        <taxon>Bacteria</taxon>
        <taxon>Pseudomonadati</taxon>
        <taxon>Spirochaetota</taxon>
        <taxon>Spirochaetia</taxon>
        <taxon>Leptospirales</taxon>
        <taxon>Leptospiraceae</taxon>
        <taxon>Leptospira</taxon>
    </lineage>
</organism>
<evidence type="ECO:0000313" key="6">
    <source>
        <dbReference type="EMBL" id="MFB5737674.1"/>
    </source>
</evidence>
<comment type="cofactor">
    <cofactor evidence="1">
        <name>Fe(2+)</name>
        <dbReference type="ChEBI" id="CHEBI:29033"/>
    </cofactor>
</comment>
<protein>
    <submittedName>
        <fullName evidence="6">TauD/TfdA family dioxygenase</fullName>
    </submittedName>
</protein>
<keyword evidence="6" id="KW-0223">Dioxygenase</keyword>
<dbReference type="InterPro" id="IPR050411">
    <property type="entry name" value="AlphaKG_dependent_hydroxylases"/>
</dbReference>
<evidence type="ECO:0000259" key="5">
    <source>
        <dbReference type="Pfam" id="PF02668"/>
    </source>
</evidence>
<feature type="compositionally biased region" description="Basic residues" evidence="4">
    <location>
        <begin position="1"/>
        <end position="11"/>
    </location>
</feature>
<dbReference type="RefSeq" id="WP_375517373.1">
    <property type="nucleotide sequence ID" value="NZ_JBHILI010000008.1"/>
</dbReference>
<accession>A0ABV5BRC5</accession>
<keyword evidence="2" id="KW-0560">Oxidoreductase</keyword>
<comment type="caution">
    <text evidence="6">The sequence shown here is derived from an EMBL/GenBank/DDBJ whole genome shotgun (WGS) entry which is preliminary data.</text>
</comment>
<evidence type="ECO:0000256" key="4">
    <source>
        <dbReference type="SAM" id="MobiDB-lite"/>
    </source>
</evidence>
<dbReference type="PANTHER" id="PTHR10696">
    <property type="entry name" value="GAMMA-BUTYROBETAINE HYDROXYLASE-RELATED"/>
    <property type="match status" value="1"/>
</dbReference>
<dbReference type="PANTHER" id="PTHR10696:SF56">
    <property type="entry name" value="TAUD_TFDA-LIKE DOMAIN-CONTAINING PROTEIN"/>
    <property type="match status" value="1"/>
</dbReference>
<dbReference type="Proteomes" id="UP001580391">
    <property type="component" value="Unassembled WGS sequence"/>
</dbReference>